<dbReference type="AlphaFoldDB" id="A0A8T0NIB2"/>
<sequence>MRARSKGRGRRGGTEGGRGGLGRAHRPAAAGSRPRPTGATPEKATRPSPPILEEQAAAEAIGEAARASTPEEQGGPRPAGGAEGEAGGRRRTSRTRSPTSSRGR</sequence>
<gene>
    <name evidence="2" type="ORF">PVAP13_9KG228939</name>
</gene>
<keyword evidence="3" id="KW-1185">Reference proteome</keyword>
<comment type="caution">
    <text evidence="2">The sequence shown here is derived from an EMBL/GenBank/DDBJ whole genome shotgun (WGS) entry which is preliminary data.</text>
</comment>
<dbReference type="EMBL" id="CM029053">
    <property type="protein sequence ID" value="KAG2548973.1"/>
    <property type="molecule type" value="Genomic_DNA"/>
</dbReference>
<evidence type="ECO:0000313" key="2">
    <source>
        <dbReference type="EMBL" id="KAG2548973.1"/>
    </source>
</evidence>
<feature type="compositionally biased region" description="Basic residues" evidence="1">
    <location>
        <begin position="1"/>
        <end position="11"/>
    </location>
</feature>
<accession>A0A8T0NIB2</accession>
<dbReference type="Proteomes" id="UP000823388">
    <property type="component" value="Chromosome 9K"/>
</dbReference>
<evidence type="ECO:0000256" key="1">
    <source>
        <dbReference type="SAM" id="MobiDB-lite"/>
    </source>
</evidence>
<protein>
    <submittedName>
        <fullName evidence="2">Uncharacterized protein</fullName>
    </submittedName>
</protein>
<name>A0A8T0NIB2_PANVG</name>
<proteinExistence type="predicted"/>
<feature type="region of interest" description="Disordered" evidence="1">
    <location>
        <begin position="1"/>
        <end position="104"/>
    </location>
</feature>
<reference evidence="2" key="1">
    <citation type="submission" date="2020-05" db="EMBL/GenBank/DDBJ databases">
        <title>WGS assembly of Panicum virgatum.</title>
        <authorList>
            <person name="Lovell J.T."/>
            <person name="Jenkins J."/>
            <person name="Shu S."/>
            <person name="Juenger T.E."/>
            <person name="Schmutz J."/>
        </authorList>
    </citation>
    <scope>NUCLEOTIDE SEQUENCE</scope>
    <source>
        <strain evidence="2">AP13</strain>
    </source>
</reference>
<feature type="compositionally biased region" description="Low complexity" evidence="1">
    <location>
        <begin position="95"/>
        <end position="104"/>
    </location>
</feature>
<evidence type="ECO:0000313" key="3">
    <source>
        <dbReference type="Proteomes" id="UP000823388"/>
    </source>
</evidence>
<feature type="compositionally biased region" description="Low complexity" evidence="1">
    <location>
        <begin position="53"/>
        <end position="67"/>
    </location>
</feature>
<organism evidence="2 3">
    <name type="scientific">Panicum virgatum</name>
    <name type="common">Blackwell switchgrass</name>
    <dbReference type="NCBI Taxonomy" id="38727"/>
    <lineage>
        <taxon>Eukaryota</taxon>
        <taxon>Viridiplantae</taxon>
        <taxon>Streptophyta</taxon>
        <taxon>Embryophyta</taxon>
        <taxon>Tracheophyta</taxon>
        <taxon>Spermatophyta</taxon>
        <taxon>Magnoliopsida</taxon>
        <taxon>Liliopsida</taxon>
        <taxon>Poales</taxon>
        <taxon>Poaceae</taxon>
        <taxon>PACMAD clade</taxon>
        <taxon>Panicoideae</taxon>
        <taxon>Panicodae</taxon>
        <taxon>Paniceae</taxon>
        <taxon>Panicinae</taxon>
        <taxon>Panicum</taxon>
        <taxon>Panicum sect. Hiantes</taxon>
    </lineage>
</organism>